<keyword evidence="2" id="KW-1185">Reference proteome</keyword>
<protein>
    <submittedName>
        <fullName evidence="1">Uncharacterized protein</fullName>
    </submittedName>
</protein>
<dbReference type="Proteomes" id="UP001148629">
    <property type="component" value="Unassembled WGS sequence"/>
</dbReference>
<organism evidence="1 2">
    <name type="scientific">Fusarium decemcellulare</name>
    <dbReference type="NCBI Taxonomy" id="57161"/>
    <lineage>
        <taxon>Eukaryota</taxon>
        <taxon>Fungi</taxon>
        <taxon>Dikarya</taxon>
        <taxon>Ascomycota</taxon>
        <taxon>Pezizomycotina</taxon>
        <taxon>Sordariomycetes</taxon>
        <taxon>Hypocreomycetidae</taxon>
        <taxon>Hypocreales</taxon>
        <taxon>Nectriaceae</taxon>
        <taxon>Fusarium</taxon>
        <taxon>Fusarium decemcellulare species complex</taxon>
    </lineage>
</organism>
<reference evidence="1" key="1">
    <citation type="submission" date="2022-08" db="EMBL/GenBank/DDBJ databases">
        <title>Genome Sequence of Fusarium decemcellulare.</title>
        <authorList>
            <person name="Buettner E."/>
        </authorList>
    </citation>
    <scope>NUCLEOTIDE SEQUENCE</scope>
    <source>
        <strain evidence="1">Babe19</strain>
    </source>
</reference>
<proteinExistence type="predicted"/>
<evidence type="ECO:0000313" key="1">
    <source>
        <dbReference type="EMBL" id="KAJ3525206.1"/>
    </source>
</evidence>
<dbReference type="EMBL" id="JANRMS010001945">
    <property type="protein sequence ID" value="KAJ3525206.1"/>
    <property type="molecule type" value="Genomic_DNA"/>
</dbReference>
<sequence>MRQASSRDTALRTPSRHNSDTLLLASKMFDLYDELICDSDDEEWANISSGTSWLDHSLGQLGLILQRPPDQYVDGVAHCLFVEGQMATSMMSIVHRKRTALSTAEWTRIPWTKIQKTSRDKMFDIMSDISGILEDFDSVRALEDPVKREEQYLLFVEECWRTDHKLTWWFHSMSPSKDIGDLIHRNFPDPTGCRSTADSAAEVLLRLPKRADPRTYCKNMIDATEVLHHPVASAFGTHAQLFSLIMAAAYLLAMENGADVVEQMAALAGAWFGMETEQSLEAVVSSFCIPTAEWNCA</sequence>
<evidence type="ECO:0000313" key="2">
    <source>
        <dbReference type="Proteomes" id="UP001148629"/>
    </source>
</evidence>
<name>A0ACC1RTW0_9HYPO</name>
<comment type="caution">
    <text evidence="1">The sequence shown here is derived from an EMBL/GenBank/DDBJ whole genome shotgun (WGS) entry which is preliminary data.</text>
</comment>
<accession>A0ACC1RTW0</accession>
<gene>
    <name evidence="1" type="ORF">NM208_g11737</name>
</gene>